<evidence type="ECO:0000313" key="1">
    <source>
        <dbReference type="EnsemblPlants" id="AET4Gv20642200.6"/>
    </source>
</evidence>
<protein>
    <submittedName>
        <fullName evidence="1">Uncharacterized protein</fullName>
    </submittedName>
</protein>
<accession>A0A453IQA0</accession>
<reference evidence="1" key="3">
    <citation type="journal article" date="2017" name="Nature">
        <title>Genome sequence of the progenitor of the wheat D genome Aegilops tauschii.</title>
        <authorList>
            <person name="Luo M.C."/>
            <person name="Gu Y.Q."/>
            <person name="Puiu D."/>
            <person name="Wang H."/>
            <person name="Twardziok S.O."/>
            <person name="Deal K.R."/>
            <person name="Huo N."/>
            <person name="Zhu T."/>
            <person name="Wang L."/>
            <person name="Wang Y."/>
            <person name="McGuire P.E."/>
            <person name="Liu S."/>
            <person name="Long H."/>
            <person name="Ramasamy R.K."/>
            <person name="Rodriguez J.C."/>
            <person name="Van S.L."/>
            <person name="Yuan L."/>
            <person name="Wang Z."/>
            <person name="Xia Z."/>
            <person name="Xiao L."/>
            <person name="Anderson O.D."/>
            <person name="Ouyang S."/>
            <person name="Liang Y."/>
            <person name="Zimin A.V."/>
            <person name="Pertea G."/>
            <person name="Qi P."/>
            <person name="Bennetzen J.L."/>
            <person name="Dai X."/>
            <person name="Dawson M.W."/>
            <person name="Muller H.G."/>
            <person name="Kugler K."/>
            <person name="Rivarola-Duarte L."/>
            <person name="Spannagl M."/>
            <person name="Mayer K.F.X."/>
            <person name="Lu F.H."/>
            <person name="Bevan M.W."/>
            <person name="Leroy P."/>
            <person name="Li P."/>
            <person name="You F.M."/>
            <person name="Sun Q."/>
            <person name="Liu Z."/>
            <person name="Lyons E."/>
            <person name="Wicker T."/>
            <person name="Salzberg S.L."/>
            <person name="Devos K.M."/>
            <person name="Dvorak J."/>
        </authorList>
    </citation>
    <scope>NUCLEOTIDE SEQUENCE [LARGE SCALE GENOMIC DNA]</scope>
    <source>
        <strain evidence="1">cv. AL8/78</strain>
    </source>
</reference>
<keyword evidence="2" id="KW-1185">Reference proteome</keyword>
<proteinExistence type="predicted"/>
<dbReference type="Proteomes" id="UP000015105">
    <property type="component" value="Chromosome 4D"/>
</dbReference>
<sequence>MCSHILMVKLLLKVDHGSHGTCIFRDGGSTVLLILVSF</sequence>
<name>A0A453IQA0_AEGTS</name>
<reference evidence="1" key="5">
    <citation type="journal article" date="2021" name="G3 (Bethesda)">
        <title>Aegilops tauschii genome assembly Aet v5.0 features greater sequence contiguity and improved annotation.</title>
        <authorList>
            <person name="Wang L."/>
            <person name="Zhu T."/>
            <person name="Rodriguez J.C."/>
            <person name="Deal K.R."/>
            <person name="Dubcovsky J."/>
            <person name="McGuire P.E."/>
            <person name="Lux T."/>
            <person name="Spannagl M."/>
            <person name="Mayer K.F.X."/>
            <person name="Baldrich P."/>
            <person name="Meyers B.C."/>
            <person name="Huo N."/>
            <person name="Gu Y.Q."/>
            <person name="Zhou H."/>
            <person name="Devos K.M."/>
            <person name="Bennetzen J.L."/>
            <person name="Unver T."/>
            <person name="Budak H."/>
            <person name="Gulick P.J."/>
            <person name="Galiba G."/>
            <person name="Kalapos B."/>
            <person name="Nelson D.R."/>
            <person name="Li P."/>
            <person name="You F.M."/>
            <person name="Luo M.C."/>
            <person name="Dvorak J."/>
        </authorList>
    </citation>
    <scope>NUCLEOTIDE SEQUENCE [LARGE SCALE GENOMIC DNA]</scope>
    <source>
        <strain evidence="1">cv. AL8/78</strain>
    </source>
</reference>
<organism evidence="1 2">
    <name type="scientific">Aegilops tauschii subsp. strangulata</name>
    <name type="common">Goatgrass</name>
    <dbReference type="NCBI Taxonomy" id="200361"/>
    <lineage>
        <taxon>Eukaryota</taxon>
        <taxon>Viridiplantae</taxon>
        <taxon>Streptophyta</taxon>
        <taxon>Embryophyta</taxon>
        <taxon>Tracheophyta</taxon>
        <taxon>Spermatophyta</taxon>
        <taxon>Magnoliopsida</taxon>
        <taxon>Liliopsida</taxon>
        <taxon>Poales</taxon>
        <taxon>Poaceae</taxon>
        <taxon>BOP clade</taxon>
        <taxon>Pooideae</taxon>
        <taxon>Triticodae</taxon>
        <taxon>Triticeae</taxon>
        <taxon>Triticinae</taxon>
        <taxon>Aegilops</taxon>
    </lineage>
</organism>
<dbReference type="AlphaFoldDB" id="A0A453IQA0"/>
<dbReference type="Gramene" id="AET4Gv20642200.6">
    <property type="protein sequence ID" value="AET4Gv20642200.6"/>
    <property type="gene ID" value="AET4Gv20642200"/>
</dbReference>
<reference evidence="2" key="2">
    <citation type="journal article" date="2017" name="Nat. Plants">
        <title>The Aegilops tauschii genome reveals multiple impacts of transposons.</title>
        <authorList>
            <person name="Zhao G."/>
            <person name="Zou C."/>
            <person name="Li K."/>
            <person name="Wang K."/>
            <person name="Li T."/>
            <person name="Gao L."/>
            <person name="Zhang X."/>
            <person name="Wang H."/>
            <person name="Yang Z."/>
            <person name="Liu X."/>
            <person name="Jiang W."/>
            <person name="Mao L."/>
            <person name="Kong X."/>
            <person name="Jiao Y."/>
            <person name="Jia J."/>
        </authorList>
    </citation>
    <scope>NUCLEOTIDE SEQUENCE [LARGE SCALE GENOMIC DNA]</scope>
    <source>
        <strain evidence="2">cv. AL8/78</strain>
    </source>
</reference>
<evidence type="ECO:0000313" key="2">
    <source>
        <dbReference type="Proteomes" id="UP000015105"/>
    </source>
</evidence>
<reference evidence="1" key="4">
    <citation type="submission" date="2019-03" db="UniProtKB">
        <authorList>
            <consortium name="EnsemblPlants"/>
        </authorList>
    </citation>
    <scope>IDENTIFICATION</scope>
</reference>
<reference evidence="2" key="1">
    <citation type="journal article" date="2014" name="Science">
        <title>Ancient hybridizations among the ancestral genomes of bread wheat.</title>
        <authorList>
            <consortium name="International Wheat Genome Sequencing Consortium,"/>
            <person name="Marcussen T."/>
            <person name="Sandve S.R."/>
            <person name="Heier L."/>
            <person name="Spannagl M."/>
            <person name="Pfeifer M."/>
            <person name="Jakobsen K.S."/>
            <person name="Wulff B.B."/>
            <person name="Steuernagel B."/>
            <person name="Mayer K.F."/>
            <person name="Olsen O.A."/>
        </authorList>
    </citation>
    <scope>NUCLEOTIDE SEQUENCE [LARGE SCALE GENOMIC DNA]</scope>
    <source>
        <strain evidence="2">cv. AL8/78</strain>
    </source>
</reference>
<dbReference type="EnsemblPlants" id="AET4Gv20642200.6">
    <property type="protein sequence ID" value="AET4Gv20642200.6"/>
    <property type="gene ID" value="AET4Gv20642200"/>
</dbReference>